<protein>
    <recommendedName>
        <fullName evidence="3">Transcriptional regulator</fullName>
    </recommendedName>
</protein>
<dbReference type="GO" id="GO:0046872">
    <property type="term" value="F:metal ion binding"/>
    <property type="evidence" value="ECO:0007669"/>
    <property type="project" value="InterPro"/>
</dbReference>
<evidence type="ECO:0008006" key="3">
    <source>
        <dbReference type="Google" id="ProtNLM"/>
    </source>
</evidence>
<dbReference type="Gene3D" id="1.20.58.1000">
    <property type="entry name" value="Metal-sensitive repressor, helix protomer"/>
    <property type="match status" value="1"/>
</dbReference>
<accession>A0A1F6F253</accession>
<comment type="caution">
    <text evidence="1">The sequence shown here is derived from an EMBL/GenBank/DDBJ whole genome shotgun (WGS) entry which is preliminary data.</text>
</comment>
<sequence>MKADIKKATLRRLRIIAGQVKGLERMVEGEKYCVDVITQASAIKEALSGVEDLVLKNHLETHVLHAMKAGKGGKAIAEVLKVYKLAQYKN</sequence>
<dbReference type="EMBL" id="MFLZ01000015">
    <property type="protein sequence ID" value="OGG79947.1"/>
    <property type="molecule type" value="Genomic_DNA"/>
</dbReference>
<evidence type="ECO:0000313" key="1">
    <source>
        <dbReference type="EMBL" id="OGG79947.1"/>
    </source>
</evidence>
<proteinExistence type="predicted"/>
<dbReference type="Proteomes" id="UP000177372">
    <property type="component" value="Unassembled WGS sequence"/>
</dbReference>
<dbReference type="InterPro" id="IPR038390">
    <property type="entry name" value="Metal_Tscrpt_repr_sf"/>
</dbReference>
<dbReference type="STRING" id="1798512.A3A39_01005"/>
<dbReference type="AlphaFoldDB" id="A0A1F6F253"/>
<name>A0A1F6F253_9BACT</name>
<dbReference type="GO" id="GO:0045892">
    <property type="term" value="P:negative regulation of DNA-templated transcription"/>
    <property type="evidence" value="ECO:0007669"/>
    <property type="project" value="UniProtKB-ARBA"/>
</dbReference>
<evidence type="ECO:0000313" key="2">
    <source>
        <dbReference type="Proteomes" id="UP000177372"/>
    </source>
</evidence>
<dbReference type="PANTHER" id="PTHR33677">
    <property type="entry name" value="TRANSCRIPTIONAL REPRESSOR FRMR-RELATED"/>
    <property type="match status" value="1"/>
</dbReference>
<gene>
    <name evidence="1" type="ORF">A3A39_01005</name>
</gene>
<dbReference type="InterPro" id="IPR003735">
    <property type="entry name" value="Metal_Tscrpt_repr"/>
</dbReference>
<dbReference type="Pfam" id="PF02583">
    <property type="entry name" value="Trns_repr_metal"/>
    <property type="match status" value="1"/>
</dbReference>
<dbReference type="CDD" id="cd10148">
    <property type="entry name" value="CsoR-like_DUF156"/>
    <property type="match status" value="1"/>
</dbReference>
<dbReference type="GO" id="GO:0003677">
    <property type="term" value="F:DNA binding"/>
    <property type="evidence" value="ECO:0007669"/>
    <property type="project" value="InterPro"/>
</dbReference>
<organism evidence="1 2">
    <name type="scientific">Candidatus Kaiserbacteria bacterium RIFCSPLOWO2_01_FULL_54_13</name>
    <dbReference type="NCBI Taxonomy" id="1798512"/>
    <lineage>
        <taxon>Bacteria</taxon>
        <taxon>Candidatus Kaiseribacteriota</taxon>
    </lineage>
</organism>
<reference evidence="1 2" key="1">
    <citation type="journal article" date="2016" name="Nat. Commun.">
        <title>Thousands of microbial genomes shed light on interconnected biogeochemical processes in an aquifer system.</title>
        <authorList>
            <person name="Anantharaman K."/>
            <person name="Brown C.T."/>
            <person name="Hug L.A."/>
            <person name="Sharon I."/>
            <person name="Castelle C.J."/>
            <person name="Probst A.J."/>
            <person name="Thomas B.C."/>
            <person name="Singh A."/>
            <person name="Wilkins M.J."/>
            <person name="Karaoz U."/>
            <person name="Brodie E.L."/>
            <person name="Williams K.H."/>
            <person name="Hubbard S.S."/>
            <person name="Banfield J.F."/>
        </authorList>
    </citation>
    <scope>NUCLEOTIDE SEQUENCE [LARGE SCALE GENOMIC DNA]</scope>
</reference>